<evidence type="ECO:0000256" key="1">
    <source>
        <dbReference type="ARBA" id="ARBA00022737"/>
    </source>
</evidence>
<keyword evidence="1" id="KW-0677">Repeat</keyword>
<evidence type="ECO:0000313" key="3">
    <source>
        <dbReference type="EMBL" id="RIB12777.1"/>
    </source>
</evidence>
<dbReference type="GO" id="GO:0098703">
    <property type="term" value="P:calcium ion import across plasma membrane"/>
    <property type="evidence" value="ECO:0007669"/>
    <property type="project" value="TreeGrafter"/>
</dbReference>
<name>A0A397UUB8_9GLOM</name>
<feature type="transmembrane region" description="Helical" evidence="2">
    <location>
        <begin position="375"/>
        <end position="397"/>
    </location>
</feature>
<keyword evidence="2" id="KW-0812">Transmembrane</keyword>
<feature type="transmembrane region" description="Helical" evidence="2">
    <location>
        <begin position="466"/>
        <end position="485"/>
    </location>
</feature>
<keyword evidence="2" id="KW-0472">Membrane</keyword>
<gene>
    <name evidence="3" type="ORF">C2G38_2041547</name>
</gene>
<feature type="transmembrane region" description="Helical" evidence="2">
    <location>
        <begin position="578"/>
        <end position="604"/>
    </location>
</feature>
<feature type="transmembrane region" description="Helical" evidence="2">
    <location>
        <begin position="409"/>
        <end position="430"/>
    </location>
</feature>
<dbReference type="InterPro" id="IPR024862">
    <property type="entry name" value="TRPV"/>
</dbReference>
<dbReference type="OrthoDB" id="2377581at2759"/>
<dbReference type="PANTHER" id="PTHR10582">
    <property type="entry name" value="TRANSIENT RECEPTOR POTENTIAL ION CHANNEL PROTEIN"/>
    <property type="match status" value="1"/>
</dbReference>
<dbReference type="EMBL" id="QKWP01000990">
    <property type="protein sequence ID" value="RIB12777.1"/>
    <property type="molecule type" value="Genomic_DNA"/>
</dbReference>
<reference evidence="3 4" key="1">
    <citation type="submission" date="2018-06" db="EMBL/GenBank/DDBJ databases">
        <title>Comparative genomics reveals the genomic features of Rhizophagus irregularis, R. cerebriforme, R. diaphanum and Gigaspora rosea, and their symbiotic lifestyle signature.</title>
        <authorList>
            <person name="Morin E."/>
            <person name="San Clemente H."/>
            <person name="Chen E.C.H."/>
            <person name="De La Providencia I."/>
            <person name="Hainaut M."/>
            <person name="Kuo A."/>
            <person name="Kohler A."/>
            <person name="Murat C."/>
            <person name="Tang N."/>
            <person name="Roy S."/>
            <person name="Loubradou J."/>
            <person name="Henrissat B."/>
            <person name="Grigoriev I.V."/>
            <person name="Corradi N."/>
            <person name="Roux C."/>
            <person name="Martin F.M."/>
        </authorList>
    </citation>
    <scope>NUCLEOTIDE SEQUENCE [LARGE SCALE GENOMIC DNA]</scope>
    <source>
        <strain evidence="3 4">DAOM 194757</strain>
    </source>
</reference>
<proteinExistence type="predicted"/>
<dbReference type="GO" id="GO:0005886">
    <property type="term" value="C:plasma membrane"/>
    <property type="evidence" value="ECO:0007669"/>
    <property type="project" value="TreeGrafter"/>
</dbReference>
<evidence type="ECO:0000256" key="2">
    <source>
        <dbReference type="SAM" id="Phobius"/>
    </source>
</evidence>
<dbReference type="GO" id="GO:0005216">
    <property type="term" value="F:monoatomic ion channel activity"/>
    <property type="evidence" value="ECO:0007669"/>
    <property type="project" value="InterPro"/>
</dbReference>
<keyword evidence="2" id="KW-1133">Transmembrane helix</keyword>
<comment type="caution">
    <text evidence="3">The sequence shown here is derived from an EMBL/GenBank/DDBJ whole genome shotgun (WGS) entry which is preliminary data.</text>
</comment>
<evidence type="ECO:0000313" key="4">
    <source>
        <dbReference type="Proteomes" id="UP000266673"/>
    </source>
</evidence>
<dbReference type="Proteomes" id="UP000266673">
    <property type="component" value="Unassembled WGS sequence"/>
</dbReference>
<protein>
    <submittedName>
        <fullName evidence="3">Uncharacterized protein</fullName>
    </submittedName>
</protein>
<dbReference type="PANTHER" id="PTHR10582:SF2">
    <property type="entry name" value="INACTIVE"/>
    <property type="match status" value="1"/>
</dbReference>
<dbReference type="AlphaFoldDB" id="A0A397UUB8"/>
<feature type="transmembrane region" description="Helical" evidence="2">
    <location>
        <begin position="505"/>
        <end position="527"/>
    </location>
</feature>
<organism evidence="3 4">
    <name type="scientific">Gigaspora rosea</name>
    <dbReference type="NCBI Taxonomy" id="44941"/>
    <lineage>
        <taxon>Eukaryota</taxon>
        <taxon>Fungi</taxon>
        <taxon>Fungi incertae sedis</taxon>
        <taxon>Mucoromycota</taxon>
        <taxon>Glomeromycotina</taxon>
        <taxon>Glomeromycetes</taxon>
        <taxon>Diversisporales</taxon>
        <taxon>Gigasporaceae</taxon>
        <taxon>Gigaspora</taxon>
    </lineage>
</organism>
<sequence length="652" mass="76825">MNKNYTPKSHLLGLLNIKKKEKEWAIQLKVQIDSDKKIYEDVLVLVYGSILEIKVLKNGDILLISQLSIQIYTIEHSDEDFKIILIYCWFDELEEKYEEPKLPIYSLKSLLNSFEKNLNYYFGSEILPSPTLYAITLKNAFEFLYRSLDVKNSTLLKLYGKHVFKLLLKTDFAPVSINELLNYCYDHSLSSLKKGDIYSFILIISKIAFLLQKFEKSNKNKRFTEEFLSKTNMLIGHIIPCYYHENEDSLLFNLQHYGRYVDPHNLSNTSFFNYFIFWISKKCDLLEKSYPRVYQILKTPYSLYLYYNYIYPQETVVLIFPLLLGFATYSENYSYSELFYLQGNPFTSLLDTPDYFKWWNIKAIISFKWNTYGRLYYFIIWAIYSTFMCCFLIVSTIPEHKISWNNQAILLVATIFFGLFHFIFEVRQFIYNPKAYIASPWNWFDLAAILVPTVTSLIWLHVKTPATWIITIAAFLLEFKFLLFFRTLSYFGAYFAIMIGVAQKVFSFLIILGVMIIAFAHSLHLLLRPTSKYTYDQPSFTDDSNNPWNLVPTYQFISSNGTVGKSTLIETPDDSTNLFTMLSTSILAVYFMLTVIYTAIFRWYRASVKELKKYIESVEDKKWLDPKILKITKTEDCDEKLKNLIDETLTNK</sequence>
<feature type="transmembrane region" description="Helical" evidence="2">
    <location>
        <begin position="442"/>
        <end position="460"/>
    </location>
</feature>
<keyword evidence="4" id="KW-1185">Reference proteome</keyword>
<accession>A0A397UUB8</accession>